<feature type="compositionally biased region" description="Low complexity" evidence="1">
    <location>
        <begin position="41"/>
        <end position="63"/>
    </location>
</feature>
<dbReference type="eggNOG" id="ENOG50303MB">
    <property type="taxonomic scope" value="Bacteria"/>
</dbReference>
<dbReference type="EMBL" id="CP006842">
    <property type="protein sequence ID" value="AHW63186.1"/>
    <property type="molecule type" value="Genomic_DNA"/>
</dbReference>
<feature type="transmembrane region" description="Helical" evidence="2">
    <location>
        <begin position="89"/>
        <end position="109"/>
    </location>
</feature>
<feature type="compositionally biased region" description="Polar residues" evidence="1">
    <location>
        <begin position="27"/>
        <end position="40"/>
    </location>
</feature>
<evidence type="ECO:0000313" key="4">
    <source>
        <dbReference type="EMBL" id="AHW63186.1"/>
    </source>
</evidence>
<protein>
    <submittedName>
        <fullName evidence="4">Putative secreted membrane protein</fullName>
    </submittedName>
</protein>
<dbReference type="Proteomes" id="UP000023703">
    <property type="component" value="Chromosome"/>
</dbReference>
<dbReference type="AlphaFoldDB" id="X5E946"/>
<keyword evidence="5" id="KW-1185">Reference proteome</keyword>
<evidence type="ECO:0000256" key="1">
    <source>
        <dbReference type="SAM" id="MobiDB-lite"/>
    </source>
</evidence>
<evidence type="ECO:0000256" key="2">
    <source>
        <dbReference type="SAM" id="Phobius"/>
    </source>
</evidence>
<evidence type="ECO:0000256" key="3">
    <source>
        <dbReference type="SAM" id="SignalP"/>
    </source>
</evidence>
<name>X5E946_9CORY</name>
<feature type="region of interest" description="Disordered" evidence="1">
    <location>
        <begin position="26"/>
        <end position="64"/>
    </location>
</feature>
<dbReference type="STRING" id="1404245.CGLY_03690"/>
<evidence type="ECO:0000313" key="5">
    <source>
        <dbReference type="Proteomes" id="UP000023703"/>
    </source>
</evidence>
<keyword evidence="2" id="KW-1133">Transmembrane helix</keyword>
<gene>
    <name evidence="4" type="ORF">CGLY_03690</name>
</gene>
<dbReference type="KEGG" id="cgy:CGLY_03690"/>
<organism evidence="4 5">
    <name type="scientific">Corynebacterium glyciniphilum AJ 3170</name>
    <dbReference type="NCBI Taxonomy" id="1404245"/>
    <lineage>
        <taxon>Bacteria</taxon>
        <taxon>Bacillati</taxon>
        <taxon>Actinomycetota</taxon>
        <taxon>Actinomycetes</taxon>
        <taxon>Mycobacteriales</taxon>
        <taxon>Corynebacteriaceae</taxon>
        <taxon>Corynebacterium</taxon>
    </lineage>
</organism>
<keyword evidence="3" id="KW-0732">Signal</keyword>
<dbReference type="RefSeq" id="WP_038546339.1">
    <property type="nucleotide sequence ID" value="NZ_CP006842.1"/>
</dbReference>
<keyword evidence="2" id="KW-0812">Transmembrane</keyword>
<keyword evidence="2" id="KW-0472">Membrane</keyword>
<accession>X5E946</accession>
<sequence>MKLKKTLLAGATAATVAFAGVGVASAQEGSTDLPTGSISQSSEEGSATDGSGEGSSTSEITGSLNDLFGDEGILGSFAPGEGDDWLDGIKGITAVISLIVAAVGLGGLFS</sequence>
<reference evidence="4 5" key="1">
    <citation type="journal article" date="2015" name="Int. J. Syst. Evol. Microbiol.">
        <title>Revisiting Corynebacterium glyciniphilum (ex Kubota et al., 1972) sp. nov., nom. rev., isolated from putrefied banana.</title>
        <authorList>
            <person name="Al-Dilaimi A."/>
            <person name="Bednarz H."/>
            <person name="Lomker A."/>
            <person name="Niehaus K."/>
            <person name="Kalinowski J."/>
            <person name="Ruckert C."/>
        </authorList>
    </citation>
    <scope>NUCLEOTIDE SEQUENCE [LARGE SCALE GENOMIC DNA]</scope>
    <source>
        <strain evidence="4">AJ 3170</strain>
    </source>
</reference>
<proteinExistence type="predicted"/>
<feature type="chain" id="PRO_5004955300" evidence="3">
    <location>
        <begin position="27"/>
        <end position="110"/>
    </location>
</feature>
<dbReference type="HOGENOM" id="CLU_2166720_0_0_11"/>
<feature type="signal peptide" evidence="3">
    <location>
        <begin position="1"/>
        <end position="26"/>
    </location>
</feature>